<dbReference type="RefSeq" id="WP_356713675.1">
    <property type="nucleotide sequence ID" value="NZ_JBEXIP010000112.1"/>
</dbReference>
<evidence type="ECO:0000256" key="9">
    <source>
        <dbReference type="SAM" id="MobiDB-lite"/>
    </source>
</evidence>
<dbReference type="Proteomes" id="UP001550044">
    <property type="component" value="Unassembled WGS sequence"/>
</dbReference>
<evidence type="ECO:0000259" key="10">
    <source>
        <dbReference type="PROSITE" id="PS50011"/>
    </source>
</evidence>
<comment type="similarity">
    <text evidence="1">Belongs to the protein kinase superfamily. NEK Ser/Thr protein kinase family. NIMA subfamily.</text>
</comment>
<accession>A0ABV2UN22</accession>
<dbReference type="Gene3D" id="1.10.510.10">
    <property type="entry name" value="Transferase(Phosphotransferase) domain 1"/>
    <property type="match status" value="1"/>
</dbReference>
<dbReference type="Gene3D" id="3.30.200.20">
    <property type="entry name" value="Phosphorylase Kinase, domain 1"/>
    <property type="match status" value="1"/>
</dbReference>
<keyword evidence="4 7" id="KW-0547">Nucleotide-binding</keyword>
<feature type="coiled-coil region" evidence="8">
    <location>
        <begin position="462"/>
        <end position="489"/>
    </location>
</feature>
<evidence type="ECO:0000256" key="3">
    <source>
        <dbReference type="ARBA" id="ARBA00022679"/>
    </source>
</evidence>
<evidence type="ECO:0000256" key="8">
    <source>
        <dbReference type="SAM" id="Coils"/>
    </source>
</evidence>
<evidence type="ECO:0000313" key="11">
    <source>
        <dbReference type="EMBL" id="MET8439254.1"/>
    </source>
</evidence>
<sequence>MGRLGDGGMGRVYLGRSPGGRAVAVKVIHPHFASDREFQRRFAREVEAARRVSGVFTAPVVDADPQGSPPWLATAYIPGVSLHDAVACHGALPTASVLGFGAGVVEALEAIHGAGLVHRDLKPSNVLLASDGPRVIDFGIALASEASALTRTGTTMGSPSFMSPEQISGDRPVGPASDVFSLGSMMVFAATGEGPFGSGAVHSLMFRIVHQEAAMDRVPAELRDILSRCLRKEPDERPSVNDLLTDLTTRLTVSPEAATIALHHRGWLPDTLARTILGRIGADLALSDPFAETEILRGFGSDRTLIDDRVHPVAAGSGAGEIPARLREQTEAECAEIVAEARSEASLILAKAARDAQAKREEADALFEEIRAKAAQAAADFETNLAKRREQSETEASGLVPAARNEAFLLRAAATRDAQAKREEADALFEETRAKAAQAVADFETNLAKRRDQSERDLASRQAKAEKRLMEIEEVAELLRLEAEKLRSDAERRARQVVEAAQRQAEGIVAGASASSERYLATNATAPAGQPAGTLGYGEQPSWEVGEPDTEIVDSDSKTNRGMRWRRRQ</sequence>
<reference evidence="11 12" key="1">
    <citation type="submission" date="2024-06" db="EMBL/GenBank/DDBJ databases">
        <title>The Natural Products Discovery Center: Release of the First 8490 Sequenced Strains for Exploring Actinobacteria Biosynthetic Diversity.</title>
        <authorList>
            <person name="Kalkreuter E."/>
            <person name="Kautsar S.A."/>
            <person name="Yang D."/>
            <person name="Bader C.D."/>
            <person name="Teijaro C.N."/>
            <person name="Fluegel L."/>
            <person name="Davis C.M."/>
            <person name="Simpson J.R."/>
            <person name="Lauterbach L."/>
            <person name="Steele A.D."/>
            <person name="Gui C."/>
            <person name="Meng S."/>
            <person name="Li G."/>
            <person name="Viehrig K."/>
            <person name="Ye F."/>
            <person name="Su P."/>
            <person name="Kiefer A.F."/>
            <person name="Nichols A."/>
            <person name="Cepeda A.J."/>
            <person name="Yan W."/>
            <person name="Fan B."/>
            <person name="Jiang Y."/>
            <person name="Adhikari A."/>
            <person name="Zheng C.-J."/>
            <person name="Schuster L."/>
            <person name="Cowan T.M."/>
            <person name="Smanski M.J."/>
            <person name="Chevrette M.G."/>
            <person name="De Carvalho L.P.S."/>
            <person name="Shen B."/>
        </authorList>
    </citation>
    <scope>NUCLEOTIDE SEQUENCE [LARGE SCALE GENOMIC DNA]</scope>
    <source>
        <strain evidence="11 12">NPDC005137</strain>
    </source>
</reference>
<feature type="region of interest" description="Disordered" evidence="9">
    <location>
        <begin position="521"/>
        <end position="569"/>
    </location>
</feature>
<evidence type="ECO:0000256" key="6">
    <source>
        <dbReference type="ARBA" id="ARBA00022840"/>
    </source>
</evidence>
<evidence type="ECO:0000256" key="5">
    <source>
        <dbReference type="ARBA" id="ARBA00022777"/>
    </source>
</evidence>
<dbReference type="CDD" id="cd14014">
    <property type="entry name" value="STKc_PknB_like"/>
    <property type="match status" value="1"/>
</dbReference>
<dbReference type="InterPro" id="IPR017441">
    <property type="entry name" value="Protein_kinase_ATP_BS"/>
</dbReference>
<evidence type="ECO:0000256" key="2">
    <source>
        <dbReference type="ARBA" id="ARBA00012513"/>
    </source>
</evidence>
<dbReference type="EC" id="2.7.11.1" evidence="2"/>
<dbReference type="GO" id="GO:0016301">
    <property type="term" value="F:kinase activity"/>
    <property type="evidence" value="ECO:0007669"/>
    <property type="project" value="UniProtKB-KW"/>
</dbReference>
<evidence type="ECO:0000256" key="7">
    <source>
        <dbReference type="PROSITE-ProRule" id="PRU10141"/>
    </source>
</evidence>
<dbReference type="PROSITE" id="PS00107">
    <property type="entry name" value="PROTEIN_KINASE_ATP"/>
    <property type="match status" value="1"/>
</dbReference>
<protein>
    <recommendedName>
        <fullName evidence="2">non-specific serine/threonine protein kinase</fullName>
        <ecNumber evidence="2">2.7.11.1</ecNumber>
    </recommendedName>
</protein>
<evidence type="ECO:0000313" key="12">
    <source>
        <dbReference type="Proteomes" id="UP001550044"/>
    </source>
</evidence>
<dbReference type="InterPro" id="IPR008271">
    <property type="entry name" value="Ser/Thr_kinase_AS"/>
</dbReference>
<organism evidence="11 12">
    <name type="scientific">Streptomyces sp. 900116325</name>
    <dbReference type="NCBI Taxonomy" id="3154295"/>
    <lineage>
        <taxon>Bacteria</taxon>
        <taxon>Bacillati</taxon>
        <taxon>Actinomycetota</taxon>
        <taxon>Actinomycetes</taxon>
        <taxon>Kitasatosporales</taxon>
        <taxon>Streptomycetaceae</taxon>
        <taxon>Streptomyces</taxon>
    </lineage>
</organism>
<comment type="caution">
    <text evidence="11">The sequence shown here is derived from an EMBL/GenBank/DDBJ whole genome shotgun (WGS) entry which is preliminary data.</text>
</comment>
<dbReference type="PROSITE" id="PS00108">
    <property type="entry name" value="PROTEIN_KINASE_ST"/>
    <property type="match status" value="1"/>
</dbReference>
<dbReference type="SUPFAM" id="SSF56112">
    <property type="entry name" value="Protein kinase-like (PK-like)"/>
    <property type="match status" value="1"/>
</dbReference>
<dbReference type="PANTHER" id="PTHR43671">
    <property type="entry name" value="SERINE/THREONINE-PROTEIN KINASE NEK"/>
    <property type="match status" value="1"/>
</dbReference>
<evidence type="ECO:0000256" key="4">
    <source>
        <dbReference type="ARBA" id="ARBA00022741"/>
    </source>
</evidence>
<dbReference type="InterPro" id="IPR011009">
    <property type="entry name" value="Kinase-like_dom_sf"/>
</dbReference>
<feature type="domain" description="Protein kinase" evidence="10">
    <location>
        <begin position="1"/>
        <end position="251"/>
    </location>
</feature>
<proteinExistence type="inferred from homology"/>
<dbReference type="EMBL" id="JBEXIP010000112">
    <property type="protein sequence ID" value="MET8439254.1"/>
    <property type="molecule type" value="Genomic_DNA"/>
</dbReference>
<feature type="binding site" evidence="7">
    <location>
        <position position="26"/>
    </location>
    <ligand>
        <name>ATP</name>
        <dbReference type="ChEBI" id="CHEBI:30616"/>
    </ligand>
</feature>
<evidence type="ECO:0000256" key="1">
    <source>
        <dbReference type="ARBA" id="ARBA00010886"/>
    </source>
</evidence>
<keyword evidence="3" id="KW-0808">Transferase</keyword>
<keyword evidence="5 11" id="KW-0418">Kinase</keyword>
<dbReference type="InterPro" id="IPR050660">
    <property type="entry name" value="NEK_Ser/Thr_kinase"/>
</dbReference>
<keyword evidence="12" id="KW-1185">Reference proteome</keyword>
<dbReference type="PANTHER" id="PTHR43671:SF13">
    <property type="entry name" value="SERINE_THREONINE-PROTEIN KINASE NEK2"/>
    <property type="match status" value="1"/>
</dbReference>
<keyword evidence="6 7" id="KW-0067">ATP-binding</keyword>
<dbReference type="Pfam" id="PF00069">
    <property type="entry name" value="Pkinase"/>
    <property type="match status" value="1"/>
</dbReference>
<dbReference type="SMART" id="SM00220">
    <property type="entry name" value="S_TKc"/>
    <property type="match status" value="1"/>
</dbReference>
<keyword evidence="8" id="KW-0175">Coiled coil</keyword>
<gene>
    <name evidence="11" type="ORF">ABZV61_42820</name>
</gene>
<name>A0ABV2UN22_9ACTN</name>
<dbReference type="InterPro" id="IPR000719">
    <property type="entry name" value="Prot_kinase_dom"/>
</dbReference>
<dbReference type="PROSITE" id="PS50011">
    <property type="entry name" value="PROTEIN_KINASE_DOM"/>
    <property type="match status" value="1"/>
</dbReference>